<accession>A0A1V8SID6</accession>
<dbReference type="AlphaFoldDB" id="A0A1V8SID6"/>
<reference evidence="3" key="1">
    <citation type="submission" date="2017-03" db="EMBL/GenBank/DDBJ databases">
        <title>Genomes of endolithic fungi from Antarctica.</title>
        <authorList>
            <person name="Coleine C."/>
            <person name="Masonjones S."/>
            <person name="Stajich J.E."/>
        </authorList>
    </citation>
    <scope>NUCLEOTIDE SEQUENCE [LARGE SCALE GENOMIC DNA]</scope>
    <source>
        <strain evidence="3">CCFEE 5527</strain>
    </source>
</reference>
<protein>
    <submittedName>
        <fullName evidence="2">Uncharacterized protein</fullName>
    </submittedName>
</protein>
<gene>
    <name evidence="2" type="ORF">B0A48_15396</name>
</gene>
<keyword evidence="3" id="KW-1185">Reference proteome</keyword>
<dbReference type="InParanoid" id="A0A1V8SID6"/>
<organism evidence="2 3">
    <name type="scientific">Cryoendolithus antarcticus</name>
    <dbReference type="NCBI Taxonomy" id="1507870"/>
    <lineage>
        <taxon>Eukaryota</taxon>
        <taxon>Fungi</taxon>
        <taxon>Dikarya</taxon>
        <taxon>Ascomycota</taxon>
        <taxon>Pezizomycotina</taxon>
        <taxon>Dothideomycetes</taxon>
        <taxon>Dothideomycetidae</taxon>
        <taxon>Cladosporiales</taxon>
        <taxon>Cladosporiaceae</taxon>
        <taxon>Cryoendolithus</taxon>
    </lineage>
</organism>
<feature type="region of interest" description="Disordered" evidence="1">
    <location>
        <begin position="380"/>
        <end position="406"/>
    </location>
</feature>
<evidence type="ECO:0000313" key="3">
    <source>
        <dbReference type="Proteomes" id="UP000192596"/>
    </source>
</evidence>
<comment type="caution">
    <text evidence="2">The sequence shown here is derived from an EMBL/GenBank/DDBJ whole genome shotgun (WGS) entry which is preliminary data.</text>
</comment>
<feature type="region of interest" description="Disordered" evidence="1">
    <location>
        <begin position="193"/>
        <end position="264"/>
    </location>
</feature>
<feature type="compositionally biased region" description="Polar residues" evidence="1">
    <location>
        <begin position="193"/>
        <end position="226"/>
    </location>
</feature>
<name>A0A1V8SID6_9PEZI</name>
<evidence type="ECO:0000256" key="1">
    <source>
        <dbReference type="SAM" id="MobiDB-lite"/>
    </source>
</evidence>
<dbReference type="Proteomes" id="UP000192596">
    <property type="component" value="Unassembled WGS sequence"/>
</dbReference>
<proteinExistence type="predicted"/>
<dbReference type="EMBL" id="NAJO01000044">
    <property type="protein sequence ID" value="OQN98730.1"/>
    <property type="molecule type" value="Genomic_DNA"/>
</dbReference>
<sequence length="406" mass="45025">MRDRILNLATRFAEIPHLDVVEAVVGGATRKYIYSGCATGDSSVETDEDKWYGLVKLAPKGGGFSMNRYQMKTMLNGSSDRAWVHISMDPSFWECGSAIKTSGELARNPALLRVYGSIAANTWNKWIADIWTVRTGEPLPVATDSEGGKASQKLLPKGVAREMTQLGTLDAYLTENRARDPLLPLPRTTTAQHTIQNQAIQSPDASNADTRRSVPTQLPSASPELSRSSDMRATRKRQRSEDQGTVYAHNDSRSTRITPDILPHRGHEPAVKQELLSAAIQQSSGDRSEPIALDSDVGETWDSFLYGTWQGNPNNDGELQEVITDYSHSTGSTMVVPDIATLRIAWRQRARGHRVDETSAWIHWERMCMRRQTATIAAVQTGSAARPARQPRVKIEKQEVDLTEDD</sequence>
<evidence type="ECO:0000313" key="2">
    <source>
        <dbReference type="EMBL" id="OQN98730.1"/>
    </source>
</evidence>